<dbReference type="InParanoid" id="J4GAB9"/>
<accession>J4GAB9</accession>
<dbReference type="PANTHER" id="PTHR39472:SF1">
    <property type="entry name" value="EXPRESSED PROTEIN"/>
    <property type="match status" value="1"/>
</dbReference>
<dbReference type="OrthoDB" id="21214at2759"/>
<proteinExistence type="inferred from homology"/>
<dbReference type="Proteomes" id="UP000006352">
    <property type="component" value="Unassembled WGS sequence"/>
</dbReference>
<reference evidence="5 6" key="1">
    <citation type="journal article" date="2012" name="Appl. Environ. Microbiol.">
        <title>Short-read sequencing for genomic analysis of the brown rot fungus Fibroporia radiculosa.</title>
        <authorList>
            <person name="Tang J.D."/>
            <person name="Perkins A.D."/>
            <person name="Sonstegard T.S."/>
            <person name="Schroeder S.G."/>
            <person name="Burgess S.C."/>
            <person name="Diehl S.V."/>
        </authorList>
    </citation>
    <scope>NUCLEOTIDE SEQUENCE [LARGE SCALE GENOMIC DNA]</scope>
    <source>
        <strain evidence="5 6">TFFH 294</strain>
    </source>
</reference>
<dbReference type="STRING" id="599839.J4GAB9"/>
<dbReference type="PANTHER" id="PTHR39472">
    <property type="entry name" value="EXPRESSED PROTEIN"/>
    <property type="match status" value="1"/>
</dbReference>
<feature type="region of interest" description="Disordered" evidence="4">
    <location>
        <begin position="164"/>
        <end position="195"/>
    </location>
</feature>
<evidence type="ECO:0000256" key="3">
    <source>
        <dbReference type="SAM" id="Coils"/>
    </source>
</evidence>
<keyword evidence="6" id="KW-1185">Reference proteome</keyword>
<evidence type="ECO:0000256" key="1">
    <source>
        <dbReference type="ARBA" id="ARBA00005537"/>
    </source>
</evidence>
<organism evidence="5 6">
    <name type="scientific">Fibroporia radiculosa</name>
    <dbReference type="NCBI Taxonomy" id="599839"/>
    <lineage>
        <taxon>Eukaryota</taxon>
        <taxon>Fungi</taxon>
        <taxon>Dikarya</taxon>
        <taxon>Basidiomycota</taxon>
        <taxon>Agaricomycotina</taxon>
        <taxon>Agaricomycetes</taxon>
        <taxon>Polyporales</taxon>
        <taxon>Fibroporiaceae</taxon>
        <taxon>Fibroporia</taxon>
    </lineage>
</organism>
<dbReference type="InterPro" id="IPR008555">
    <property type="entry name" value="SIKE"/>
</dbReference>
<feature type="coiled-coil region" evidence="3">
    <location>
        <begin position="203"/>
        <end position="234"/>
    </location>
</feature>
<evidence type="ECO:0000256" key="2">
    <source>
        <dbReference type="ARBA" id="ARBA00023054"/>
    </source>
</evidence>
<dbReference type="RefSeq" id="XP_012183046.1">
    <property type="nucleotide sequence ID" value="XM_012327656.1"/>
</dbReference>
<comment type="similarity">
    <text evidence="1">Belongs to the SIKE family.</text>
</comment>
<feature type="region of interest" description="Disordered" evidence="4">
    <location>
        <begin position="255"/>
        <end position="285"/>
    </location>
</feature>
<evidence type="ECO:0000256" key="4">
    <source>
        <dbReference type="SAM" id="MobiDB-lite"/>
    </source>
</evidence>
<dbReference type="HOGENOM" id="CLU_052711_0_0_1"/>
<sequence>MDSELLRAWQLLHDLSEQNAQNHKLALGLRQQTGTLKDEAAHSVSGFSLRRFNTDISKETFESELERANAQIIIENHTLLHENRQLSLLLKEYEQTMETIMSKFRSHALAAQRHELTLTQHYEGLIIARETSLMQADLSNNTTVSESLQRLSENLRLLLRSLSGEDPESADARQGDQNSTESDSNESRHTPFDDELLDGLLSRDDWALERESEIERLEKENEELRKALGIDRASAEANGWLQDEARELATLNKRYSPMPREGSPGPSLFSGPRSPGGVFDSLPLSGGASGLNGSMMSSGNLLQRASEFQQPGMRGTQGRRTSMFGQRGRGGGPQLWEGLGHQALSDRTWQAPSGLDLSR</sequence>
<protein>
    <submittedName>
        <fullName evidence="5">Uncharacterized protein</fullName>
    </submittedName>
</protein>
<dbReference type="EMBL" id="HE797128">
    <property type="protein sequence ID" value="CCM03763.1"/>
    <property type="molecule type" value="Genomic_DNA"/>
</dbReference>
<dbReference type="AlphaFoldDB" id="J4GAB9"/>
<dbReference type="Pfam" id="PF05769">
    <property type="entry name" value="SIKE"/>
    <property type="match status" value="1"/>
</dbReference>
<evidence type="ECO:0000313" key="6">
    <source>
        <dbReference type="Proteomes" id="UP000006352"/>
    </source>
</evidence>
<feature type="region of interest" description="Disordered" evidence="4">
    <location>
        <begin position="308"/>
        <end position="359"/>
    </location>
</feature>
<name>J4GAB9_9APHY</name>
<evidence type="ECO:0000313" key="5">
    <source>
        <dbReference type="EMBL" id="CCM03763.1"/>
    </source>
</evidence>
<dbReference type="GeneID" id="24098674"/>
<gene>
    <name evidence="5" type="ORF">FIBRA_05909</name>
</gene>
<keyword evidence="2 3" id="KW-0175">Coiled coil</keyword>